<sequence length="166" mass="18028">MDTYTSDVEIGAGRSLRVTVTRKLSVARKVGEQSSPFPLPPSEQSAVCTILMIFVLVGVGSYGNTANGVSVIDVSAGLHCLLLQLDATWVNVAGVFANFLGNPAYHFLGFHSEPVLGRNLDIPNYHHVINHGFEELVIGLEPRLIGDEYVHDAAQADTAWTRWPLT</sequence>
<comment type="caution">
    <text evidence="1">The sequence shown here is derived from an EMBL/GenBank/DDBJ whole genome shotgun (WGS) entry which is preliminary data.</text>
</comment>
<evidence type="ECO:0000313" key="1">
    <source>
        <dbReference type="EMBL" id="KAF3592660.1"/>
    </source>
</evidence>
<name>A0ABQ7E8A4_BRACR</name>
<reference evidence="1 2" key="1">
    <citation type="journal article" date="2020" name="BMC Genomics">
        <title>Intraspecific diversification of the crop wild relative Brassica cretica Lam. using demographic model selection.</title>
        <authorList>
            <person name="Kioukis A."/>
            <person name="Michalopoulou V.A."/>
            <person name="Briers L."/>
            <person name="Pirintsos S."/>
            <person name="Studholme D.J."/>
            <person name="Pavlidis P."/>
            <person name="Sarris P.F."/>
        </authorList>
    </citation>
    <scope>NUCLEOTIDE SEQUENCE [LARGE SCALE GENOMIC DNA]</scope>
    <source>
        <strain evidence="2">cv. PFS-1207/04</strain>
    </source>
</reference>
<gene>
    <name evidence="1" type="ORF">DY000_02020426</name>
</gene>
<protein>
    <submittedName>
        <fullName evidence="1">Uncharacterized protein</fullName>
    </submittedName>
</protein>
<proteinExistence type="predicted"/>
<dbReference type="EMBL" id="QGKV02000299">
    <property type="protein sequence ID" value="KAF3592660.1"/>
    <property type="molecule type" value="Genomic_DNA"/>
</dbReference>
<dbReference type="Proteomes" id="UP000266723">
    <property type="component" value="Unassembled WGS sequence"/>
</dbReference>
<keyword evidence="2" id="KW-1185">Reference proteome</keyword>
<accession>A0ABQ7E8A4</accession>
<organism evidence="1 2">
    <name type="scientific">Brassica cretica</name>
    <name type="common">Mustard</name>
    <dbReference type="NCBI Taxonomy" id="69181"/>
    <lineage>
        <taxon>Eukaryota</taxon>
        <taxon>Viridiplantae</taxon>
        <taxon>Streptophyta</taxon>
        <taxon>Embryophyta</taxon>
        <taxon>Tracheophyta</taxon>
        <taxon>Spermatophyta</taxon>
        <taxon>Magnoliopsida</taxon>
        <taxon>eudicotyledons</taxon>
        <taxon>Gunneridae</taxon>
        <taxon>Pentapetalae</taxon>
        <taxon>rosids</taxon>
        <taxon>malvids</taxon>
        <taxon>Brassicales</taxon>
        <taxon>Brassicaceae</taxon>
        <taxon>Brassiceae</taxon>
        <taxon>Brassica</taxon>
    </lineage>
</organism>
<evidence type="ECO:0000313" key="2">
    <source>
        <dbReference type="Proteomes" id="UP000266723"/>
    </source>
</evidence>